<dbReference type="SUPFAM" id="SSF53474">
    <property type="entry name" value="alpha/beta-Hydrolases"/>
    <property type="match status" value="1"/>
</dbReference>
<dbReference type="PANTHER" id="PTHR43798:SF31">
    <property type="entry name" value="AB HYDROLASE SUPERFAMILY PROTEIN YCLE"/>
    <property type="match status" value="1"/>
</dbReference>
<evidence type="ECO:0000313" key="3">
    <source>
        <dbReference type="EMBL" id="KGX89891.1"/>
    </source>
</evidence>
<dbReference type="InterPro" id="IPR029058">
    <property type="entry name" value="AB_hydrolase_fold"/>
</dbReference>
<dbReference type="GO" id="GO:0016020">
    <property type="term" value="C:membrane"/>
    <property type="evidence" value="ECO:0007669"/>
    <property type="project" value="TreeGrafter"/>
</dbReference>
<evidence type="ECO:0000259" key="2">
    <source>
        <dbReference type="Pfam" id="PF00561"/>
    </source>
</evidence>
<dbReference type="EMBL" id="AVPF01000011">
    <property type="protein sequence ID" value="KGX89891.1"/>
    <property type="molecule type" value="Genomic_DNA"/>
</dbReference>
<dbReference type="InterPro" id="IPR050266">
    <property type="entry name" value="AB_hydrolase_sf"/>
</dbReference>
<dbReference type="GO" id="GO:0016787">
    <property type="term" value="F:hydrolase activity"/>
    <property type="evidence" value="ECO:0007669"/>
    <property type="project" value="UniProtKB-KW"/>
</dbReference>
<dbReference type="eggNOG" id="COG0596">
    <property type="taxonomic scope" value="Bacteria"/>
</dbReference>
<evidence type="ECO:0000313" key="4">
    <source>
        <dbReference type="Proteomes" id="UP000030403"/>
    </source>
</evidence>
<dbReference type="Gene3D" id="3.40.50.1820">
    <property type="entry name" value="alpha/beta hydrolase"/>
    <property type="match status" value="1"/>
</dbReference>
<dbReference type="OrthoDB" id="9805423at2"/>
<gene>
    <name evidence="3" type="ORF">N783_03295</name>
</gene>
<feature type="domain" description="AB hydrolase-1" evidence="2">
    <location>
        <begin position="34"/>
        <end position="118"/>
    </location>
</feature>
<accession>A0A0A5G9R1</accession>
<reference evidence="3 4" key="1">
    <citation type="submission" date="2013-08" db="EMBL/GenBank/DDBJ databases">
        <authorList>
            <person name="Huang J."/>
            <person name="Wang G."/>
        </authorList>
    </citation>
    <scope>NUCLEOTIDE SEQUENCE [LARGE SCALE GENOMIC DNA]</scope>
    <source>
        <strain evidence="3 4">BH030004</strain>
    </source>
</reference>
<comment type="caution">
    <text evidence="3">The sequence shown here is derived from an EMBL/GenBank/DDBJ whole genome shotgun (WGS) entry which is preliminary data.</text>
</comment>
<organism evidence="3 4">
    <name type="scientific">Pontibacillus marinus BH030004 = DSM 16465</name>
    <dbReference type="NCBI Taxonomy" id="1385511"/>
    <lineage>
        <taxon>Bacteria</taxon>
        <taxon>Bacillati</taxon>
        <taxon>Bacillota</taxon>
        <taxon>Bacilli</taxon>
        <taxon>Bacillales</taxon>
        <taxon>Bacillaceae</taxon>
        <taxon>Pontibacillus</taxon>
    </lineage>
</organism>
<dbReference type="InterPro" id="IPR000073">
    <property type="entry name" value="AB_hydrolase_1"/>
</dbReference>
<dbReference type="RefSeq" id="WP_027446403.1">
    <property type="nucleotide sequence ID" value="NZ_AULJ01000034.1"/>
</dbReference>
<name>A0A0A5G9R1_9BACI</name>
<keyword evidence="4" id="KW-1185">Reference proteome</keyword>
<sequence>MRQQQVINADDYGDGIPIIFIHPPGMGRTVFSYQRQLSAMYRIILPDLSGHGDSKTQTKDVTIDTYVEELRVLLDSKGIEKAVVCGYSAGSMVAQQFVIKYPNRTQGLILSGGFPKVDTMGLKIEYTLGMKLLLKSPRKLMNVLAKGHTSIKEFKELLISEMEKNDTEVWYKFYNESLQFDCTERLQQIKCPTLMMYGNRAFWINAHKKFYQNLSNCECLYVNGAFHQLPTKHFDVFNANIHNFIQDRVVPATW</sequence>
<dbReference type="Proteomes" id="UP000030403">
    <property type="component" value="Unassembled WGS sequence"/>
</dbReference>
<dbReference type="PANTHER" id="PTHR43798">
    <property type="entry name" value="MONOACYLGLYCEROL LIPASE"/>
    <property type="match status" value="1"/>
</dbReference>
<dbReference type="PRINTS" id="PR00111">
    <property type="entry name" value="ABHYDROLASE"/>
</dbReference>
<evidence type="ECO:0000256" key="1">
    <source>
        <dbReference type="ARBA" id="ARBA00022801"/>
    </source>
</evidence>
<dbReference type="AlphaFoldDB" id="A0A0A5G9R1"/>
<protein>
    <recommendedName>
        <fullName evidence="2">AB hydrolase-1 domain-containing protein</fullName>
    </recommendedName>
</protein>
<dbReference type="STRING" id="1385511.GCA_000425225_02738"/>
<keyword evidence="1" id="KW-0378">Hydrolase</keyword>
<proteinExistence type="predicted"/>
<dbReference type="Pfam" id="PF00561">
    <property type="entry name" value="Abhydrolase_1"/>
    <property type="match status" value="1"/>
</dbReference>